<dbReference type="AlphaFoldDB" id="A0A174X370"/>
<feature type="transmembrane region" description="Helical" evidence="1">
    <location>
        <begin position="97"/>
        <end position="119"/>
    </location>
</feature>
<feature type="transmembrane region" description="Helical" evidence="1">
    <location>
        <begin position="39"/>
        <end position="56"/>
    </location>
</feature>
<dbReference type="Proteomes" id="UP001055091">
    <property type="component" value="Unassembled WGS sequence"/>
</dbReference>
<accession>A0A174X370</accession>
<keyword evidence="1" id="KW-0812">Transmembrane</keyword>
<evidence type="ECO:0000313" key="5">
    <source>
        <dbReference type="Proteomes" id="UP001055091"/>
    </source>
</evidence>
<dbReference type="Proteomes" id="UP000434223">
    <property type="component" value="Unassembled WGS sequence"/>
</dbReference>
<dbReference type="Pfam" id="PF11457">
    <property type="entry name" value="DUF3021"/>
    <property type="match status" value="1"/>
</dbReference>
<dbReference type="EMBL" id="WNME01000001">
    <property type="protein sequence ID" value="MUB61483.1"/>
    <property type="molecule type" value="Genomic_DNA"/>
</dbReference>
<keyword evidence="1" id="KW-1133">Transmembrane helix</keyword>
<evidence type="ECO:0000313" key="4">
    <source>
        <dbReference type="Proteomes" id="UP000434223"/>
    </source>
</evidence>
<dbReference type="GeneID" id="93149918"/>
<reference evidence="3 4" key="1">
    <citation type="submission" date="2019-09" db="EMBL/GenBank/DDBJ databases">
        <title>Draft genome sequencing of Hungatella hathewayi 123Y-2.</title>
        <authorList>
            <person name="Lv Q."/>
            <person name="Li S."/>
        </authorList>
    </citation>
    <scope>NUCLEOTIDE SEQUENCE [LARGE SCALE GENOMIC DNA]</scope>
    <source>
        <strain evidence="3 4">123Y-2</strain>
    </source>
</reference>
<dbReference type="InterPro" id="IPR021560">
    <property type="entry name" value="DUF3021"/>
</dbReference>
<organism evidence="2 5">
    <name type="scientific">Hungatella hathewayi</name>
    <dbReference type="NCBI Taxonomy" id="154046"/>
    <lineage>
        <taxon>Bacteria</taxon>
        <taxon>Bacillati</taxon>
        <taxon>Bacillota</taxon>
        <taxon>Clostridia</taxon>
        <taxon>Lachnospirales</taxon>
        <taxon>Lachnospiraceae</taxon>
        <taxon>Hungatella</taxon>
    </lineage>
</organism>
<keyword evidence="1" id="KW-0472">Membrane</keyword>
<evidence type="ECO:0000313" key="3">
    <source>
        <dbReference type="EMBL" id="MUB61483.1"/>
    </source>
</evidence>
<dbReference type="RefSeq" id="WP_006776923.1">
    <property type="nucleotide sequence ID" value="NZ_BQNJ01000002.1"/>
</dbReference>
<dbReference type="OrthoDB" id="9905128at2"/>
<gene>
    <name evidence="2" type="ORF">CE91St55_53630</name>
    <name evidence="3" type="ORF">GNE07_00120</name>
</gene>
<comment type="caution">
    <text evidence="2">The sequence shown here is derived from an EMBL/GenBank/DDBJ whole genome shotgun (WGS) entry which is preliminary data.</text>
</comment>
<reference evidence="2" key="2">
    <citation type="submission" date="2022-01" db="EMBL/GenBank/DDBJ databases">
        <title>Novel bile acid biosynthetic pathways are enriched in the microbiome of centenarians.</title>
        <authorList>
            <person name="Sato Y."/>
            <person name="Atarashi K."/>
            <person name="Plichta R.D."/>
            <person name="Arai Y."/>
            <person name="Sasajima S."/>
            <person name="Kearney M.S."/>
            <person name="Suda W."/>
            <person name="Takeshita K."/>
            <person name="Sasaki T."/>
            <person name="Okamoto S."/>
            <person name="Skelly N.A."/>
            <person name="Okamura Y."/>
            <person name="Vlamakis H."/>
            <person name="Li Y."/>
            <person name="Tanoue T."/>
            <person name="Takei H."/>
            <person name="Nittono H."/>
            <person name="Narushima S."/>
            <person name="Irie J."/>
            <person name="Itoh H."/>
            <person name="Moriya K."/>
            <person name="Sugiura Y."/>
            <person name="Suematsu M."/>
            <person name="Moritoki N."/>
            <person name="Shibata S."/>
            <person name="Littman R.D."/>
            <person name="Fischbach A.M."/>
            <person name="Uwamino Y."/>
            <person name="Inoue T."/>
            <person name="Honda A."/>
            <person name="Hattori M."/>
            <person name="Murai T."/>
            <person name="Xavier J.R."/>
            <person name="Hirose N."/>
            <person name="Honda K."/>
        </authorList>
    </citation>
    <scope>NUCLEOTIDE SEQUENCE</scope>
    <source>
        <strain evidence="2">CE91-St55</strain>
    </source>
</reference>
<sequence length="132" mass="14634">MKRFEEFLISIFTGIGIGAVVCTVTMAAMGGMDATLKQVLVWVAASALFAVISQIMCMDFGNLLIRTVIHFCLCFTLAATVGTFLHYSSDWISSARVMLPAFIIIYVIIYVAIFLVRLAETKELNKKLKEPE</sequence>
<dbReference type="EMBL" id="BQNJ01000002">
    <property type="protein sequence ID" value="GKH03382.1"/>
    <property type="molecule type" value="Genomic_DNA"/>
</dbReference>
<name>A0A174X370_9FIRM</name>
<feature type="transmembrane region" description="Helical" evidence="1">
    <location>
        <begin position="63"/>
        <end position="85"/>
    </location>
</feature>
<proteinExistence type="predicted"/>
<protein>
    <submittedName>
        <fullName evidence="3">DUF3021 family protein</fullName>
    </submittedName>
</protein>
<feature type="transmembrane region" description="Helical" evidence="1">
    <location>
        <begin position="7"/>
        <end position="27"/>
    </location>
</feature>
<evidence type="ECO:0000313" key="2">
    <source>
        <dbReference type="EMBL" id="GKH03382.1"/>
    </source>
</evidence>
<evidence type="ECO:0000256" key="1">
    <source>
        <dbReference type="SAM" id="Phobius"/>
    </source>
</evidence>